<dbReference type="InterPro" id="IPR006631">
    <property type="entry name" value="DM4_12"/>
</dbReference>
<feature type="chain" id="PRO_5043449846" evidence="1">
    <location>
        <begin position="25"/>
        <end position="196"/>
    </location>
</feature>
<protein>
    <submittedName>
        <fullName evidence="2">Uncharacterized protein</fullName>
    </submittedName>
</protein>
<evidence type="ECO:0000313" key="2">
    <source>
        <dbReference type="EMBL" id="CAL4099929.1"/>
    </source>
</evidence>
<feature type="signal peptide" evidence="1">
    <location>
        <begin position="1"/>
        <end position="24"/>
    </location>
</feature>
<comment type="caution">
    <text evidence="2">The sequence shown here is derived from an EMBL/GenBank/DDBJ whole genome shotgun (WGS) entry which is preliminary data.</text>
</comment>
<proteinExistence type="predicted"/>
<gene>
    <name evidence="2" type="ORF">MNOR_LOCUS16665</name>
</gene>
<accession>A0AAV2QWZ3</accession>
<keyword evidence="3" id="KW-1185">Reference proteome</keyword>
<dbReference type="Pfam" id="PF07841">
    <property type="entry name" value="DM4_12"/>
    <property type="match status" value="1"/>
</dbReference>
<dbReference type="AlphaFoldDB" id="A0AAV2QWZ3"/>
<organism evidence="2 3">
    <name type="scientific">Meganyctiphanes norvegica</name>
    <name type="common">Northern krill</name>
    <name type="synonym">Thysanopoda norvegica</name>
    <dbReference type="NCBI Taxonomy" id="48144"/>
    <lineage>
        <taxon>Eukaryota</taxon>
        <taxon>Metazoa</taxon>
        <taxon>Ecdysozoa</taxon>
        <taxon>Arthropoda</taxon>
        <taxon>Crustacea</taxon>
        <taxon>Multicrustacea</taxon>
        <taxon>Malacostraca</taxon>
        <taxon>Eumalacostraca</taxon>
        <taxon>Eucarida</taxon>
        <taxon>Euphausiacea</taxon>
        <taxon>Euphausiidae</taxon>
        <taxon>Meganyctiphanes</taxon>
    </lineage>
</organism>
<dbReference type="Proteomes" id="UP001497623">
    <property type="component" value="Unassembled WGS sequence"/>
</dbReference>
<evidence type="ECO:0000256" key="1">
    <source>
        <dbReference type="SAM" id="SignalP"/>
    </source>
</evidence>
<name>A0AAV2QWZ3_MEGNR</name>
<dbReference type="EMBL" id="CAXKWB010011069">
    <property type="protein sequence ID" value="CAL4099929.1"/>
    <property type="molecule type" value="Genomic_DNA"/>
</dbReference>
<sequence>MKNLLVFSFAVAVCLLALDPEAHAEAAPAPCCGRGAAFIGGALIGGAIGRRRGGCGFGGCSGGWGGGGGWGGSCGGCYSCCGRKKRGITDGIHVHFVEDLHEKVALEDIDQCGLRLVCELSQKEDHKLTGNEKLIMMPYKGVGLSDGSNFGLYDEAAWHGQEGRECHKLYPLCGFSAPEIMWHTRQMNITDPSLDL</sequence>
<reference evidence="2 3" key="1">
    <citation type="submission" date="2024-05" db="EMBL/GenBank/DDBJ databases">
        <authorList>
            <person name="Wallberg A."/>
        </authorList>
    </citation>
    <scope>NUCLEOTIDE SEQUENCE [LARGE SCALE GENOMIC DNA]</scope>
</reference>
<keyword evidence="1" id="KW-0732">Signal</keyword>
<evidence type="ECO:0000313" key="3">
    <source>
        <dbReference type="Proteomes" id="UP001497623"/>
    </source>
</evidence>